<dbReference type="Gene3D" id="3.10.450.50">
    <property type="match status" value="1"/>
</dbReference>
<feature type="domain" description="SnoaL-like" evidence="2">
    <location>
        <begin position="10"/>
        <end position="115"/>
    </location>
</feature>
<dbReference type="AlphaFoldDB" id="A0A154V8J2"/>
<evidence type="ECO:0000313" key="3">
    <source>
        <dbReference type="EMBL" id="KZC97642.1"/>
    </source>
</evidence>
<proteinExistence type="predicted"/>
<gene>
    <name evidence="3" type="ORF">AUP43_15150</name>
</gene>
<dbReference type="InterPro" id="IPR032710">
    <property type="entry name" value="NTF2-like_dom_sf"/>
</dbReference>
<evidence type="ECO:0000313" key="4">
    <source>
        <dbReference type="Proteomes" id="UP000076400"/>
    </source>
</evidence>
<evidence type="ECO:0000259" key="2">
    <source>
        <dbReference type="Pfam" id="PF13474"/>
    </source>
</evidence>
<organism evidence="3 4">
    <name type="scientific">Oceanibaculum pacificum</name>
    <dbReference type="NCBI Taxonomy" id="580166"/>
    <lineage>
        <taxon>Bacteria</taxon>
        <taxon>Pseudomonadati</taxon>
        <taxon>Pseudomonadota</taxon>
        <taxon>Alphaproteobacteria</taxon>
        <taxon>Rhodospirillales</taxon>
        <taxon>Oceanibaculaceae</taxon>
        <taxon>Oceanibaculum</taxon>
    </lineage>
</organism>
<name>A0A154V8J2_9PROT</name>
<dbReference type="EMBL" id="LPXN01000178">
    <property type="protein sequence ID" value="KZC97642.1"/>
    <property type="molecule type" value="Genomic_DNA"/>
</dbReference>
<dbReference type="RefSeq" id="WP_067560347.1">
    <property type="nucleotide sequence ID" value="NZ_LPXN01000178.1"/>
</dbReference>
<dbReference type="InterPro" id="IPR037401">
    <property type="entry name" value="SnoaL-like"/>
</dbReference>
<dbReference type="PANTHER" id="PTHR34957">
    <property type="entry name" value="NUCLEAR TRANSPORT FACTOR 2 (NTF2) FAMILY PROTEIN"/>
    <property type="match status" value="1"/>
</dbReference>
<sequence>MTDRTALLFANEAFYAAFATRDMGAMEDIWAKRAPVACIHPGWGLLEGREAVMQVWRSILAGNNAPIITPRGAKAFLYGDAGFVTCFESLPEGFLIATNLFVKEDAAWRLVHHQAGPTQDQPPEEEETAGRAMQ</sequence>
<evidence type="ECO:0000256" key="1">
    <source>
        <dbReference type="SAM" id="MobiDB-lite"/>
    </source>
</evidence>
<dbReference type="Pfam" id="PF13474">
    <property type="entry name" value="SnoaL_3"/>
    <property type="match status" value="1"/>
</dbReference>
<accession>A0A154V8J2</accession>
<dbReference type="PANTHER" id="PTHR34957:SF1">
    <property type="entry name" value="NUCLEAR TRANSPORT FACTOR 2 (NTF2) FAMILY PROTEIN"/>
    <property type="match status" value="1"/>
</dbReference>
<feature type="region of interest" description="Disordered" evidence="1">
    <location>
        <begin position="114"/>
        <end position="134"/>
    </location>
</feature>
<dbReference type="Proteomes" id="UP000076400">
    <property type="component" value="Unassembled WGS sequence"/>
</dbReference>
<protein>
    <submittedName>
        <fullName evidence="3">DUF4440 domain-containing protein</fullName>
    </submittedName>
</protein>
<reference evidence="3 4" key="1">
    <citation type="submission" date="2015-12" db="EMBL/GenBank/DDBJ databases">
        <title>Genome sequence of Oceanibaculum pacificum MCCC 1A02656.</title>
        <authorList>
            <person name="Lu L."/>
            <person name="Lai Q."/>
            <person name="Shao Z."/>
            <person name="Qian P."/>
        </authorList>
    </citation>
    <scope>NUCLEOTIDE SEQUENCE [LARGE SCALE GENOMIC DNA]</scope>
    <source>
        <strain evidence="3 4">MCCC 1A02656</strain>
    </source>
</reference>
<dbReference type="OrthoDB" id="9786718at2"/>
<dbReference type="STRING" id="580166.AUP43_15150"/>
<keyword evidence="4" id="KW-1185">Reference proteome</keyword>
<dbReference type="SUPFAM" id="SSF54427">
    <property type="entry name" value="NTF2-like"/>
    <property type="match status" value="1"/>
</dbReference>
<comment type="caution">
    <text evidence="3">The sequence shown here is derived from an EMBL/GenBank/DDBJ whole genome shotgun (WGS) entry which is preliminary data.</text>
</comment>